<evidence type="ECO:0008006" key="3">
    <source>
        <dbReference type="Google" id="ProtNLM"/>
    </source>
</evidence>
<dbReference type="InterPro" id="IPR029058">
    <property type="entry name" value="AB_hydrolase_fold"/>
</dbReference>
<sequence length="507" mass="54541">MAPAPMAPARSVFFVLVAAASAQPIVLNPLDSRQGDLKLMLLVPGGKVPPEDYLPMARGAQEQSQLYLSVGIPRCHINLCDPILELRGLLEDLIAAVNKTAGGVLRRADVFVTGHSLGGTGARHFYDIWPGSAGLALFGTQFNGDHEDFKGTLGYPTDLQAFPGPLLALTGELDMLPISHTAELVRQWQGLSKHGFSYQKLPIIVAGMDHSQFCPPFNVSGDLVPEISNEAAVGAVSEILAAWLDAVASRGAAATAVRLLHAYAEKTVPIAAPFIKATGLDGSWCASAQKLLAGSPEALHVIAEHRYDSVNLEHCHPNVTMDGGVLTATVCDYRFYASTNSTFPNFAPVYQGAQDISCKMVAEDKIAAALGQPAVDMGSPEVVNRCRLLNRRAFDVARGLVSQDWPRAVHRFEAQGKRVTFDEDSQALLGPQWVLSRLEFQETDREVKIASNAMISPLTSQFYPGSHYCKLLAPSKAVELLMTRGLTARYRGAPARPDGRPALAVLV</sequence>
<feature type="chain" id="PRO_5031463212" description="1-alkyl-2-acetylglycerophosphocholine esterase" evidence="1">
    <location>
        <begin position="23"/>
        <end position="507"/>
    </location>
</feature>
<proteinExistence type="predicted"/>
<name>A0A7S0FY25_9DINO</name>
<organism evidence="2">
    <name type="scientific">Pyrodinium bahamense</name>
    <dbReference type="NCBI Taxonomy" id="73915"/>
    <lineage>
        <taxon>Eukaryota</taxon>
        <taxon>Sar</taxon>
        <taxon>Alveolata</taxon>
        <taxon>Dinophyceae</taxon>
        <taxon>Gonyaulacales</taxon>
        <taxon>Pyrocystaceae</taxon>
        <taxon>Pyrodinium</taxon>
    </lineage>
</organism>
<protein>
    <recommendedName>
        <fullName evidence="3">1-alkyl-2-acetylglycerophosphocholine esterase</fullName>
    </recommendedName>
</protein>
<reference evidence="2" key="1">
    <citation type="submission" date="2021-01" db="EMBL/GenBank/DDBJ databases">
        <authorList>
            <person name="Corre E."/>
            <person name="Pelletier E."/>
            <person name="Niang G."/>
            <person name="Scheremetjew M."/>
            <person name="Finn R."/>
            <person name="Kale V."/>
            <person name="Holt S."/>
            <person name="Cochrane G."/>
            <person name="Meng A."/>
            <person name="Brown T."/>
            <person name="Cohen L."/>
        </authorList>
    </citation>
    <scope>NUCLEOTIDE SEQUENCE</scope>
    <source>
        <strain evidence="2">Pbaha01</strain>
    </source>
</reference>
<keyword evidence="1" id="KW-0732">Signal</keyword>
<evidence type="ECO:0000256" key="1">
    <source>
        <dbReference type="SAM" id="SignalP"/>
    </source>
</evidence>
<dbReference type="EMBL" id="HBEG01054474">
    <property type="protein sequence ID" value="CAD8389764.1"/>
    <property type="molecule type" value="Transcribed_RNA"/>
</dbReference>
<dbReference type="AlphaFoldDB" id="A0A7S0FY25"/>
<accession>A0A7S0FY25</accession>
<feature type="signal peptide" evidence="1">
    <location>
        <begin position="1"/>
        <end position="22"/>
    </location>
</feature>
<dbReference type="Gene3D" id="3.40.50.1820">
    <property type="entry name" value="alpha/beta hydrolase"/>
    <property type="match status" value="1"/>
</dbReference>
<dbReference type="SUPFAM" id="SSF53474">
    <property type="entry name" value="alpha/beta-Hydrolases"/>
    <property type="match status" value="1"/>
</dbReference>
<evidence type="ECO:0000313" key="2">
    <source>
        <dbReference type="EMBL" id="CAD8389764.1"/>
    </source>
</evidence>
<gene>
    <name evidence="2" type="ORF">PBAH0796_LOCUS33188</name>
</gene>